<feature type="compositionally biased region" description="Polar residues" evidence="1">
    <location>
        <begin position="1077"/>
        <end position="1091"/>
    </location>
</feature>
<feature type="region of interest" description="Disordered" evidence="1">
    <location>
        <begin position="1022"/>
        <end position="1185"/>
    </location>
</feature>
<sequence>MGHRPRNPVRPVVSGGHPDAQTAIDRELERRSKEVEIASREYVKQKLEEEEKRQQLARKTPTRKEAAEAERGRHKNQYYQQWPVGNLQPVAAAPHPQHGYVPQSTAAYNQSSMPNERHPVAYPQLPTQPFGYGYDAAPNRGPQAGIPQGYEDVSRVSGAPPAGTGRRVSGSSARLEHSLPLLGVLHVAKLAIWTQLAAHIAVGFWLMFKMDPTPIVGRSFSNEILHSSIPLHRSPPKVLRLQPTLRILTKTLLYRSFYVRITRAIIPTDNVRNRYSASTSFTASAWENKLSSKLQSGSALVDCFRLAIRDLGLLDTVIKDTDNTEMNSNSDQPYNGVMEVKEENLVTIDVDLGRKDQEDKFKVLRIAGKKFVNKKLHDSAKKEAQDALMEDFEGFLSVWSRCKESDATDGKIKPFPKYIPLATLKDRVERAKFLKNEAEYIEAEFQSVSAITNVFGEPLPRAPSAPLKELYPQSAPIRHSREDGRGASTYDENAFRAKNAPVFGTQFTQEPDCAFGSSHCDDTHRRSGSYPRQDSGYGSYSRKATVYDIDRDGVSIPPTFSPHPPVPGPDPMAAKYNSKRNKQGAKSRSVPLPAPQYQNSLGAYPMPGYDAPVHSMHSRNTYTPSDQRRPSAPAPQVKYSGTSHEPGPAPTPSYGRPSGTGEWQEQYSSNHYRGYGASPTHPVNYGSANSDPNLGRSGHSRGTPPWTRIWSDQQPSKRSLICCLSYWQLIRFCAVGLRSFTFEQDCKYLICWFNKPSSVVTGVNSNERYAFQGQLARNNLLVAKEYTFWQAYLGSRAQHDPTARILHVSFSTGGDMQLKTFLQGNSYDPTPGCIQPDEIDDASTYGDDFENDFVLPPAPEPNDINVYCNGKCFKYVPYRKPSTYHECIRHPYSEWCRIGVPFAPRQNQSRCEATIPTNSQKANLRDKPTGLNPSAFETEAERKTSTTSHRNSVRHHNEHHSNAHAQPVFIRQDHGKQVDSSIGDKGGMPPVGDSSPAPQTTATWLPDSPTVLERNKFDSGFAGSAFIPPRSPDLPTNSNLRNHHSGSSQDYPSQRRMRSDGYERSDKESDPHVTVVPDTSNVDQKYAQSNVELGESVPRPFENSAEQSSTTFQSRSSESKTHEQTMAELQEEYERREREIERLRGRNSEPSILSSNSPSQYSYRYSSPWQNDREQGSTATQQPPLFANPIPAVAATHDWEILSQLEGRSGRTSTTSDSSFESSILPPKLSRDRMFEIRIELQFTDPKSFDVEVIHTSVGGSGGIVTNYCPDFKQTVLSMELVGLLFEERKQIPSDYPSLAFQTTWTLDFGEAFQLTRRDLNSILVPRHFQSLEEYKNYFNDISTEDCMDGQPEFFSKGFTGRGPAYSADSLGNISGYGSGNFGYDAYSVAGQYC</sequence>
<organism evidence="2 3">
    <name type="scientific">Ascobolus immersus RN42</name>
    <dbReference type="NCBI Taxonomy" id="1160509"/>
    <lineage>
        <taxon>Eukaryota</taxon>
        <taxon>Fungi</taxon>
        <taxon>Dikarya</taxon>
        <taxon>Ascomycota</taxon>
        <taxon>Pezizomycotina</taxon>
        <taxon>Pezizomycetes</taxon>
        <taxon>Pezizales</taxon>
        <taxon>Ascobolaceae</taxon>
        <taxon>Ascobolus</taxon>
    </lineage>
</organism>
<evidence type="ECO:0000256" key="1">
    <source>
        <dbReference type="SAM" id="MobiDB-lite"/>
    </source>
</evidence>
<name>A0A3N4HTB8_ASCIM</name>
<feature type="region of interest" description="Disordered" evidence="1">
    <location>
        <begin position="44"/>
        <end position="74"/>
    </location>
</feature>
<feature type="compositionally biased region" description="Polar residues" evidence="1">
    <location>
        <begin position="661"/>
        <end position="671"/>
    </location>
</feature>
<feature type="region of interest" description="Disordered" evidence="1">
    <location>
        <begin position="1"/>
        <end position="28"/>
    </location>
</feature>
<feature type="compositionally biased region" description="Basic and acidic residues" evidence="1">
    <location>
        <begin position="1132"/>
        <end position="1147"/>
    </location>
</feature>
<reference evidence="2 3" key="1">
    <citation type="journal article" date="2018" name="Nat. Ecol. Evol.">
        <title>Pezizomycetes genomes reveal the molecular basis of ectomycorrhizal truffle lifestyle.</title>
        <authorList>
            <person name="Murat C."/>
            <person name="Payen T."/>
            <person name="Noel B."/>
            <person name="Kuo A."/>
            <person name="Morin E."/>
            <person name="Chen J."/>
            <person name="Kohler A."/>
            <person name="Krizsan K."/>
            <person name="Balestrini R."/>
            <person name="Da Silva C."/>
            <person name="Montanini B."/>
            <person name="Hainaut M."/>
            <person name="Levati E."/>
            <person name="Barry K.W."/>
            <person name="Belfiori B."/>
            <person name="Cichocki N."/>
            <person name="Clum A."/>
            <person name="Dockter R.B."/>
            <person name="Fauchery L."/>
            <person name="Guy J."/>
            <person name="Iotti M."/>
            <person name="Le Tacon F."/>
            <person name="Lindquist E.A."/>
            <person name="Lipzen A."/>
            <person name="Malagnac F."/>
            <person name="Mello A."/>
            <person name="Molinier V."/>
            <person name="Miyauchi S."/>
            <person name="Poulain J."/>
            <person name="Riccioni C."/>
            <person name="Rubini A."/>
            <person name="Sitrit Y."/>
            <person name="Splivallo R."/>
            <person name="Traeger S."/>
            <person name="Wang M."/>
            <person name="Zifcakova L."/>
            <person name="Wipf D."/>
            <person name="Zambonelli A."/>
            <person name="Paolocci F."/>
            <person name="Nowrousian M."/>
            <person name="Ottonello S."/>
            <person name="Baldrian P."/>
            <person name="Spatafora J.W."/>
            <person name="Henrissat B."/>
            <person name="Nagy L.G."/>
            <person name="Aury J.M."/>
            <person name="Wincker P."/>
            <person name="Grigoriev I.V."/>
            <person name="Bonfante P."/>
            <person name="Martin F.M."/>
        </authorList>
    </citation>
    <scope>NUCLEOTIDE SEQUENCE [LARGE SCALE GENOMIC DNA]</scope>
    <source>
        <strain evidence="2 3">RN42</strain>
    </source>
</reference>
<gene>
    <name evidence="2" type="ORF">BJ508DRAFT_310953</name>
</gene>
<proteinExistence type="predicted"/>
<feature type="region of interest" description="Disordered" evidence="1">
    <location>
        <begin position="551"/>
        <end position="710"/>
    </location>
</feature>
<feature type="compositionally biased region" description="Basic and acidic residues" evidence="1">
    <location>
        <begin position="1057"/>
        <end position="1071"/>
    </location>
</feature>
<dbReference type="Proteomes" id="UP000275078">
    <property type="component" value="Unassembled WGS sequence"/>
</dbReference>
<feature type="compositionally biased region" description="Basic and acidic residues" evidence="1">
    <location>
        <begin position="62"/>
        <end position="71"/>
    </location>
</feature>
<feature type="compositionally biased region" description="Low complexity" evidence="1">
    <location>
        <begin position="1106"/>
        <end position="1116"/>
    </location>
</feature>
<evidence type="ECO:0000313" key="3">
    <source>
        <dbReference type="Proteomes" id="UP000275078"/>
    </source>
</evidence>
<evidence type="ECO:0000313" key="2">
    <source>
        <dbReference type="EMBL" id="RPA76547.1"/>
    </source>
</evidence>
<protein>
    <submittedName>
        <fullName evidence="2">Uncharacterized protein</fullName>
    </submittedName>
</protein>
<keyword evidence="3" id="KW-1185">Reference proteome</keyword>
<feature type="region of interest" description="Disordered" evidence="1">
    <location>
        <begin position="908"/>
        <end position="1006"/>
    </location>
</feature>
<feature type="compositionally biased region" description="Basic and acidic residues" evidence="1">
    <location>
        <begin position="44"/>
        <end position="54"/>
    </location>
</feature>
<dbReference type="CDD" id="cd22249">
    <property type="entry name" value="UDM1_RNF168_RNF169-like"/>
    <property type="match status" value="1"/>
</dbReference>
<dbReference type="EMBL" id="ML119742">
    <property type="protein sequence ID" value="RPA76547.1"/>
    <property type="molecule type" value="Genomic_DNA"/>
</dbReference>
<feature type="compositionally biased region" description="Pro residues" evidence="1">
    <location>
        <begin position="559"/>
        <end position="570"/>
    </location>
</feature>
<feature type="region of interest" description="Disordered" evidence="1">
    <location>
        <begin position="518"/>
        <end position="539"/>
    </location>
</feature>
<accession>A0A3N4HTB8</accession>
<feature type="compositionally biased region" description="Polar residues" evidence="1">
    <location>
        <begin position="908"/>
        <end position="922"/>
    </location>
</feature>
<feature type="compositionally biased region" description="Polar residues" evidence="1">
    <location>
        <begin position="1034"/>
        <end position="1052"/>
    </location>
</feature>
<feature type="compositionally biased region" description="Low complexity" evidence="1">
    <location>
        <begin position="1148"/>
        <end position="1168"/>
    </location>
</feature>